<name>A0A4S4FKW2_9MICO</name>
<dbReference type="AlphaFoldDB" id="A0A4S4FKW2"/>
<evidence type="ECO:0000313" key="4">
    <source>
        <dbReference type="Proteomes" id="UP000309133"/>
    </source>
</evidence>
<dbReference type="InterPro" id="IPR000868">
    <property type="entry name" value="Isochorismatase-like_dom"/>
</dbReference>
<evidence type="ECO:0000256" key="1">
    <source>
        <dbReference type="ARBA" id="ARBA00022801"/>
    </source>
</evidence>
<dbReference type="Gene3D" id="3.40.50.850">
    <property type="entry name" value="Isochorismatase-like"/>
    <property type="match status" value="1"/>
</dbReference>
<dbReference type="Proteomes" id="UP000309133">
    <property type="component" value="Unassembled WGS sequence"/>
</dbReference>
<protein>
    <submittedName>
        <fullName evidence="3">Cysteine hydrolase</fullName>
    </submittedName>
</protein>
<keyword evidence="1 3" id="KW-0378">Hydrolase</keyword>
<reference evidence="3 4" key="1">
    <citation type="submission" date="2019-04" db="EMBL/GenBank/DDBJ databases">
        <authorList>
            <person name="Jiang L."/>
        </authorList>
    </citation>
    <scope>NUCLEOTIDE SEQUENCE [LARGE SCALE GENOMIC DNA]</scope>
    <source>
        <strain evidence="3 4">YIM 131853</strain>
    </source>
</reference>
<feature type="domain" description="Isochorismatase-like" evidence="2">
    <location>
        <begin position="4"/>
        <end position="176"/>
    </location>
</feature>
<dbReference type="PANTHER" id="PTHR43540">
    <property type="entry name" value="PEROXYUREIDOACRYLATE/UREIDOACRYLATE AMIDOHYDROLASE-RELATED"/>
    <property type="match status" value="1"/>
</dbReference>
<dbReference type="Pfam" id="PF00857">
    <property type="entry name" value="Isochorismatase"/>
    <property type="match status" value="1"/>
</dbReference>
<dbReference type="InterPro" id="IPR050272">
    <property type="entry name" value="Isochorismatase-like_hydrls"/>
</dbReference>
<sequence>MKRALVVIDAQNEYVSGRLPIGYPEVGSSIARIGEAMDAAQQRGIPVVVVQHAEPEDSPVFARGSDGFELVPAIAGRPLDLRIEKTFPSSFTGTSLEEFLHAQGVDTLVITGYMTQHCCDSTARDAVHRGFGVEFLSDATGTLALSNELGSLTAEQLHTAVLVVMQSDFAAVMPTASWIASLETGTPVAGSDLLSSTADAVQA</sequence>
<evidence type="ECO:0000313" key="3">
    <source>
        <dbReference type="EMBL" id="THG31083.1"/>
    </source>
</evidence>
<evidence type="ECO:0000259" key="2">
    <source>
        <dbReference type="Pfam" id="PF00857"/>
    </source>
</evidence>
<accession>A0A4S4FKW2</accession>
<gene>
    <name evidence="3" type="ORF">E6C64_10890</name>
</gene>
<dbReference type="InterPro" id="IPR036380">
    <property type="entry name" value="Isochorismatase-like_sf"/>
</dbReference>
<organism evidence="3 4">
    <name type="scientific">Naasia lichenicola</name>
    <dbReference type="NCBI Taxonomy" id="2565933"/>
    <lineage>
        <taxon>Bacteria</taxon>
        <taxon>Bacillati</taxon>
        <taxon>Actinomycetota</taxon>
        <taxon>Actinomycetes</taxon>
        <taxon>Micrococcales</taxon>
        <taxon>Microbacteriaceae</taxon>
        <taxon>Naasia</taxon>
    </lineage>
</organism>
<dbReference type="EMBL" id="SSSM01000004">
    <property type="protein sequence ID" value="THG31083.1"/>
    <property type="molecule type" value="Genomic_DNA"/>
</dbReference>
<comment type="caution">
    <text evidence="3">The sequence shown here is derived from an EMBL/GenBank/DDBJ whole genome shotgun (WGS) entry which is preliminary data.</text>
</comment>
<dbReference type="SUPFAM" id="SSF52499">
    <property type="entry name" value="Isochorismatase-like hydrolases"/>
    <property type="match status" value="1"/>
</dbReference>
<keyword evidence="4" id="KW-1185">Reference proteome</keyword>
<dbReference type="OrthoDB" id="9794942at2"/>
<proteinExistence type="predicted"/>
<dbReference type="CDD" id="cd01014">
    <property type="entry name" value="nicotinamidase_related"/>
    <property type="match status" value="1"/>
</dbReference>
<dbReference type="RefSeq" id="WP_136427503.1">
    <property type="nucleotide sequence ID" value="NZ_SSSM01000004.1"/>
</dbReference>
<dbReference type="PANTHER" id="PTHR43540:SF6">
    <property type="entry name" value="ISOCHORISMATASE-LIKE DOMAIN-CONTAINING PROTEIN"/>
    <property type="match status" value="1"/>
</dbReference>
<dbReference type="GO" id="GO:0016787">
    <property type="term" value="F:hydrolase activity"/>
    <property type="evidence" value="ECO:0007669"/>
    <property type="project" value="UniProtKB-KW"/>
</dbReference>